<proteinExistence type="predicted"/>
<organism evidence="1 2">
    <name type="scientific">Aureimonas glaciei</name>
    <dbReference type="NCBI Taxonomy" id="1776957"/>
    <lineage>
        <taxon>Bacteria</taxon>
        <taxon>Pseudomonadati</taxon>
        <taxon>Pseudomonadota</taxon>
        <taxon>Alphaproteobacteria</taxon>
        <taxon>Hyphomicrobiales</taxon>
        <taxon>Aurantimonadaceae</taxon>
        <taxon>Aureimonas</taxon>
    </lineage>
</organism>
<reference evidence="1" key="1">
    <citation type="journal article" date="2014" name="Int. J. Syst. Evol. Microbiol.">
        <title>Complete genome sequence of Corynebacterium casei LMG S-19264T (=DSM 44701T), isolated from a smear-ripened cheese.</title>
        <authorList>
            <consortium name="US DOE Joint Genome Institute (JGI-PGF)"/>
            <person name="Walter F."/>
            <person name="Albersmeier A."/>
            <person name="Kalinowski J."/>
            <person name="Ruckert C."/>
        </authorList>
    </citation>
    <scope>NUCLEOTIDE SEQUENCE</scope>
    <source>
        <strain evidence="1">CGMCC 1.15493</strain>
    </source>
</reference>
<evidence type="ECO:0000313" key="2">
    <source>
        <dbReference type="Proteomes" id="UP000613160"/>
    </source>
</evidence>
<evidence type="ECO:0008006" key="3">
    <source>
        <dbReference type="Google" id="ProtNLM"/>
    </source>
</evidence>
<dbReference type="InterPro" id="IPR011739">
    <property type="entry name" value="GTA_rcc01693"/>
</dbReference>
<comment type="caution">
    <text evidence="1">The sequence shown here is derived from an EMBL/GenBank/DDBJ whole genome shotgun (WGS) entry which is preliminary data.</text>
</comment>
<accession>A0A916XV06</accession>
<dbReference type="Proteomes" id="UP000613160">
    <property type="component" value="Unassembled WGS sequence"/>
</dbReference>
<dbReference type="Pfam" id="PF09550">
    <property type="entry name" value="Phage_TAC_6"/>
    <property type="match status" value="1"/>
</dbReference>
<protein>
    <recommendedName>
        <fullName evidence="3">Phage tail assembly chaperone</fullName>
    </recommendedName>
</protein>
<name>A0A916XV06_9HYPH</name>
<sequence length="75" mass="8059">MIAVSSPAGGGTAFPWDAAMSVGLGLLRLRPRDFWRMTPRELAQALAPRTPSPLAVITRPGLADLMRRFPDRGSG</sequence>
<gene>
    <name evidence="1" type="ORF">GCM10011335_14210</name>
</gene>
<keyword evidence="2" id="KW-1185">Reference proteome</keyword>
<dbReference type="InterPro" id="IPR019056">
    <property type="entry name" value="Phage_TAC_6"/>
</dbReference>
<reference evidence="1" key="2">
    <citation type="submission" date="2020-09" db="EMBL/GenBank/DDBJ databases">
        <authorList>
            <person name="Sun Q."/>
            <person name="Zhou Y."/>
        </authorList>
    </citation>
    <scope>NUCLEOTIDE SEQUENCE</scope>
    <source>
        <strain evidence="1">CGMCC 1.15493</strain>
    </source>
</reference>
<evidence type="ECO:0000313" key="1">
    <source>
        <dbReference type="EMBL" id="GGD12495.1"/>
    </source>
</evidence>
<dbReference type="AlphaFoldDB" id="A0A916XV06"/>
<dbReference type="EMBL" id="BMJJ01000003">
    <property type="protein sequence ID" value="GGD12495.1"/>
    <property type="molecule type" value="Genomic_DNA"/>
</dbReference>
<dbReference type="NCBIfam" id="TIGR02216">
    <property type="entry name" value="phage_TIGR02216"/>
    <property type="match status" value="1"/>
</dbReference>